<name>A0AA39HR68_9BILA</name>
<dbReference type="Proteomes" id="UP001175271">
    <property type="component" value="Unassembled WGS sequence"/>
</dbReference>
<evidence type="ECO:0000259" key="17">
    <source>
        <dbReference type="PROSITE" id="PS50011"/>
    </source>
</evidence>
<sequence>MENQSAVPLVSYGISWQDREDSNSDLISLPATRSTAAQSTPGNEIDDPLKAAHFHSGTATMSEMGKEITTGGDGDQPEDLEPCLLTGRRATMQIGPGDSDSGEEDLSAPIEAAPRIAVQQDFFAEEEMQEPGVSGIQNYPFIHQQAFDLIDEQKPPGPKIVENYAMGDMLGQGSFGKVKDAVCLHSLRRVAIKIIKLKKNRSLLDRNKKERQIEDVRKEIRIMKNLNHPNVISLLDHFARPEKEKVYLVLEFCVGSIEQLIDHSPQKMLPEFQAHRYFVQLMDGVEYIHSRRVNHNDIKPGNLLLNLMGVLKISDFGTAAELDLFNTDGICKCGGTPQFAPPELADEKCHGNVKGAPVDMWCCGLTLYNFISGTYPFDMTVMPPHYGKLLNEIEHAPIKMPDNVAVSPHLSDLIYGLLEKEAKNRFGIAEKHQLAVQISAWNNLTRERGLSIIDGLRDLFNPEDDDQREEFEEADDIEPEQIIPQPGPSGVAQGSECYWMTVNLKCFRQSSGCSFIAAATNQVSSPQGALAILL</sequence>
<evidence type="ECO:0000256" key="13">
    <source>
        <dbReference type="ARBA" id="ARBA00047899"/>
    </source>
</evidence>
<keyword evidence="9" id="KW-0418">Kinase</keyword>
<dbReference type="PANTHER" id="PTHR24346">
    <property type="entry name" value="MAP/MICROTUBULE AFFINITY-REGULATING KINASE"/>
    <property type="match status" value="1"/>
</dbReference>
<proteinExistence type="inferred from homology"/>
<evidence type="ECO:0000256" key="1">
    <source>
        <dbReference type="ARBA" id="ARBA00001936"/>
    </source>
</evidence>
<evidence type="ECO:0000256" key="10">
    <source>
        <dbReference type="ARBA" id="ARBA00022840"/>
    </source>
</evidence>
<evidence type="ECO:0000256" key="6">
    <source>
        <dbReference type="ARBA" id="ARBA00022679"/>
    </source>
</evidence>
<dbReference type="PANTHER" id="PTHR24346:SF94">
    <property type="entry name" value="NON-SPECIFIC SERINE_THREONINE PROTEIN KINASE"/>
    <property type="match status" value="1"/>
</dbReference>
<dbReference type="GO" id="GO:0005524">
    <property type="term" value="F:ATP binding"/>
    <property type="evidence" value="ECO:0007669"/>
    <property type="project" value="UniProtKB-UniRule"/>
</dbReference>
<evidence type="ECO:0000256" key="11">
    <source>
        <dbReference type="ARBA" id="ARBA00022842"/>
    </source>
</evidence>
<evidence type="ECO:0000256" key="5">
    <source>
        <dbReference type="ARBA" id="ARBA00022527"/>
    </source>
</evidence>
<dbReference type="InterPro" id="IPR017441">
    <property type="entry name" value="Protein_kinase_ATP_BS"/>
</dbReference>
<dbReference type="SUPFAM" id="SSF56112">
    <property type="entry name" value="Protein kinase-like (PK-like)"/>
    <property type="match status" value="1"/>
</dbReference>
<evidence type="ECO:0000256" key="16">
    <source>
        <dbReference type="SAM" id="Coils"/>
    </source>
</evidence>
<keyword evidence="10 15" id="KW-0067">ATP-binding</keyword>
<keyword evidence="5" id="KW-0723">Serine/threonine-protein kinase</keyword>
<evidence type="ECO:0000256" key="15">
    <source>
        <dbReference type="PROSITE-ProRule" id="PRU10141"/>
    </source>
</evidence>
<evidence type="ECO:0000256" key="9">
    <source>
        <dbReference type="ARBA" id="ARBA00022777"/>
    </source>
</evidence>
<feature type="coiled-coil region" evidence="16">
    <location>
        <begin position="199"/>
        <end position="226"/>
    </location>
</feature>
<comment type="similarity">
    <text evidence="3">Belongs to the protein kinase superfamily. CAMK Ser/Thr protein kinase family. LKB1 subfamily.</text>
</comment>
<dbReference type="InterPro" id="IPR011009">
    <property type="entry name" value="Kinase-like_dom_sf"/>
</dbReference>
<keyword evidence="11" id="KW-0460">Magnesium</keyword>
<comment type="cofactor">
    <cofactor evidence="2">
        <name>Mg(2+)</name>
        <dbReference type="ChEBI" id="CHEBI:18420"/>
    </cofactor>
</comment>
<dbReference type="GO" id="GO:0005737">
    <property type="term" value="C:cytoplasm"/>
    <property type="evidence" value="ECO:0007669"/>
    <property type="project" value="TreeGrafter"/>
</dbReference>
<dbReference type="Gene3D" id="1.10.510.10">
    <property type="entry name" value="Transferase(Phosphotransferase) domain 1"/>
    <property type="match status" value="1"/>
</dbReference>
<comment type="caution">
    <text evidence="18">The sequence shown here is derived from an EMBL/GenBank/DDBJ whole genome shotgun (WGS) entry which is preliminary data.</text>
</comment>
<gene>
    <name evidence="18" type="ORF">QR680_005201</name>
</gene>
<feature type="domain" description="Protein kinase" evidence="17">
    <location>
        <begin position="164"/>
        <end position="435"/>
    </location>
</feature>
<organism evidence="18 19">
    <name type="scientific">Steinernema hermaphroditum</name>
    <dbReference type="NCBI Taxonomy" id="289476"/>
    <lineage>
        <taxon>Eukaryota</taxon>
        <taxon>Metazoa</taxon>
        <taxon>Ecdysozoa</taxon>
        <taxon>Nematoda</taxon>
        <taxon>Chromadorea</taxon>
        <taxon>Rhabditida</taxon>
        <taxon>Tylenchina</taxon>
        <taxon>Panagrolaimomorpha</taxon>
        <taxon>Strongyloidoidea</taxon>
        <taxon>Steinernematidae</taxon>
        <taxon>Steinernema</taxon>
    </lineage>
</organism>
<dbReference type="GO" id="GO:0035556">
    <property type="term" value="P:intracellular signal transduction"/>
    <property type="evidence" value="ECO:0007669"/>
    <property type="project" value="TreeGrafter"/>
</dbReference>
<evidence type="ECO:0000256" key="14">
    <source>
        <dbReference type="ARBA" id="ARBA00048679"/>
    </source>
</evidence>
<keyword evidence="19" id="KW-1185">Reference proteome</keyword>
<evidence type="ECO:0000313" key="19">
    <source>
        <dbReference type="Proteomes" id="UP001175271"/>
    </source>
</evidence>
<keyword evidence="12" id="KW-0464">Manganese</keyword>
<evidence type="ECO:0000313" key="18">
    <source>
        <dbReference type="EMBL" id="KAK0410572.1"/>
    </source>
</evidence>
<dbReference type="Pfam" id="PF00069">
    <property type="entry name" value="Pkinase"/>
    <property type="match status" value="1"/>
</dbReference>
<feature type="binding site" evidence="15">
    <location>
        <position position="193"/>
    </location>
    <ligand>
        <name>ATP</name>
        <dbReference type="ChEBI" id="CHEBI:30616"/>
    </ligand>
</feature>
<comment type="catalytic activity">
    <reaction evidence="13">
        <text>L-threonyl-[protein] + ATP = O-phospho-L-threonyl-[protein] + ADP + H(+)</text>
        <dbReference type="Rhea" id="RHEA:46608"/>
        <dbReference type="Rhea" id="RHEA-COMP:11060"/>
        <dbReference type="Rhea" id="RHEA-COMP:11605"/>
        <dbReference type="ChEBI" id="CHEBI:15378"/>
        <dbReference type="ChEBI" id="CHEBI:30013"/>
        <dbReference type="ChEBI" id="CHEBI:30616"/>
        <dbReference type="ChEBI" id="CHEBI:61977"/>
        <dbReference type="ChEBI" id="CHEBI:456216"/>
        <dbReference type="EC" id="2.7.11.1"/>
    </reaction>
</comment>
<dbReference type="GO" id="GO:0046872">
    <property type="term" value="F:metal ion binding"/>
    <property type="evidence" value="ECO:0007669"/>
    <property type="project" value="UniProtKB-KW"/>
</dbReference>
<dbReference type="FunFam" id="3.30.200.20:FF:000042">
    <property type="entry name" value="Aurora kinase A"/>
    <property type="match status" value="1"/>
</dbReference>
<evidence type="ECO:0000256" key="2">
    <source>
        <dbReference type="ARBA" id="ARBA00001946"/>
    </source>
</evidence>
<dbReference type="GO" id="GO:0004674">
    <property type="term" value="F:protein serine/threonine kinase activity"/>
    <property type="evidence" value="ECO:0007669"/>
    <property type="project" value="UniProtKB-KW"/>
</dbReference>
<dbReference type="PROSITE" id="PS00107">
    <property type="entry name" value="PROTEIN_KINASE_ATP"/>
    <property type="match status" value="1"/>
</dbReference>
<dbReference type="InterPro" id="IPR008271">
    <property type="entry name" value="Ser/Thr_kinase_AS"/>
</dbReference>
<dbReference type="PROSITE" id="PS50011">
    <property type="entry name" value="PROTEIN_KINASE_DOM"/>
    <property type="match status" value="1"/>
</dbReference>
<dbReference type="EC" id="2.7.11.1" evidence="4"/>
<evidence type="ECO:0000256" key="3">
    <source>
        <dbReference type="ARBA" id="ARBA00009985"/>
    </source>
</evidence>
<dbReference type="EMBL" id="JAUCMV010000003">
    <property type="protein sequence ID" value="KAK0410572.1"/>
    <property type="molecule type" value="Genomic_DNA"/>
</dbReference>
<evidence type="ECO:0000256" key="12">
    <source>
        <dbReference type="ARBA" id="ARBA00023211"/>
    </source>
</evidence>
<evidence type="ECO:0000256" key="7">
    <source>
        <dbReference type="ARBA" id="ARBA00022723"/>
    </source>
</evidence>
<dbReference type="SMART" id="SM00220">
    <property type="entry name" value="S_TKc"/>
    <property type="match status" value="1"/>
</dbReference>
<dbReference type="InterPro" id="IPR000719">
    <property type="entry name" value="Prot_kinase_dom"/>
</dbReference>
<keyword evidence="8 15" id="KW-0547">Nucleotide-binding</keyword>
<evidence type="ECO:0000256" key="8">
    <source>
        <dbReference type="ARBA" id="ARBA00022741"/>
    </source>
</evidence>
<comment type="catalytic activity">
    <reaction evidence="14">
        <text>L-seryl-[protein] + ATP = O-phospho-L-seryl-[protein] + ADP + H(+)</text>
        <dbReference type="Rhea" id="RHEA:17989"/>
        <dbReference type="Rhea" id="RHEA-COMP:9863"/>
        <dbReference type="Rhea" id="RHEA-COMP:11604"/>
        <dbReference type="ChEBI" id="CHEBI:15378"/>
        <dbReference type="ChEBI" id="CHEBI:29999"/>
        <dbReference type="ChEBI" id="CHEBI:30616"/>
        <dbReference type="ChEBI" id="CHEBI:83421"/>
        <dbReference type="ChEBI" id="CHEBI:456216"/>
        <dbReference type="EC" id="2.7.11.1"/>
    </reaction>
</comment>
<dbReference type="PROSITE" id="PS00108">
    <property type="entry name" value="PROTEIN_KINASE_ST"/>
    <property type="match status" value="1"/>
</dbReference>
<evidence type="ECO:0000256" key="4">
    <source>
        <dbReference type="ARBA" id="ARBA00012513"/>
    </source>
</evidence>
<keyword evidence="16" id="KW-0175">Coiled coil</keyword>
<keyword evidence="7" id="KW-0479">Metal-binding</keyword>
<accession>A0AA39HR68</accession>
<reference evidence="18" key="1">
    <citation type="submission" date="2023-06" db="EMBL/GenBank/DDBJ databases">
        <title>Genomic analysis of the entomopathogenic nematode Steinernema hermaphroditum.</title>
        <authorList>
            <person name="Schwarz E.M."/>
            <person name="Heppert J.K."/>
            <person name="Baniya A."/>
            <person name="Schwartz H.T."/>
            <person name="Tan C.-H."/>
            <person name="Antoshechkin I."/>
            <person name="Sternberg P.W."/>
            <person name="Goodrich-Blair H."/>
            <person name="Dillman A.R."/>
        </authorList>
    </citation>
    <scope>NUCLEOTIDE SEQUENCE</scope>
    <source>
        <strain evidence="18">PS9179</strain>
        <tissue evidence="18">Whole animal</tissue>
    </source>
</reference>
<comment type="cofactor">
    <cofactor evidence="1">
        <name>Mn(2+)</name>
        <dbReference type="ChEBI" id="CHEBI:29035"/>
    </cofactor>
</comment>
<keyword evidence="6" id="KW-0808">Transferase</keyword>
<dbReference type="AlphaFoldDB" id="A0AA39HR68"/>
<protein>
    <recommendedName>
        <fullName evidence="4">non-specific serine/threonine protein kinase</fullName>
        <ecNumber evidence="4">2.7.11.1</ecNumber>
    </recommendedName>
</protein>